<reference evidence="2" key="1">
    <citation type="submission" date="2024-07" db="EMBL/GenBank/DDBJ databases">
        <title>Two chromosome-level genome assemblies of Korean endemic species Abeliophyllum distichum and Forsythia ovata (Oleaceae).</title>
        <authorList>
            <person name="Jang H."/>
        </authorList>
    </citation>
    <scope>NUCLEOTIDE SEQUENCE [LARGE SCALE GENOMIC DNA]</scope>
</reference>
<evidence type="ECO:0000313" key="2">
    <source>
        <dbReference type="Proteomes" id="UP001604336"/>
    </source>
</evidence>
<gene>
    <name evidence="1" type="ORF">Adt_05137</name>
</gene>
<evidence type="ECO:0000313" key="1">
    <source>
        <dbReference type="EMBL" id="KAL2531786.1"/>
    </source>
</evidence>
<sequence>MEIEAAEKVVFRRPTVRLTKHLRPLYVKALVNSIPVAKVLIDNGAAINIITSRMIKKLAKIESDLIPTKVILTSFNGGATSAKGKMLLDITMGTITKTTVFFCLVFWNDKGETEVVQAYHRPFVAEANSVERFMYEGNYGPVKVIQEGEETQIVAQSEESFSVDSLTEMFDQMRPNIVALDELVIGKKTIKKY</sequence>
<dbReference type="SUPFAM" id="SSF50630">
    <property type="entry name" value="Acid proteases"/>
    <property type="match status" value="1"/>
</dbReference>
<dbReference type="CDD" id="cd00303">
    <property type="entry name" value="retropepsin_like"/>
    <property type="match status" value="1"/>
</dbReference>
<dbReference type="Proteomes" id="UP001604336">
    <property type="component" value="Unassembled WGS sequence"/>
</dbReference>
<proteinExistence type="predicted"/>
<accession>A0ABD1V3M2</accession>
<keyword evidence="2" id="KW-1185">Reference proteome</keyword>
<organism evidence="1 2">
    <name type="scientific">Abeliophyllum distichum</name>
    <dbReference type="NCBI Taxonomy" id="126358"/>
    <lineage>
        <taxon>Eukaryota</taxon>
        <taxon>Viridiplantae</taxon>
        <taxon>Streptophyta</taxon>
        <taxon>Embryophyta</taxon>
        <taxon>Tracheophyta</taxon>
        <taxon>Spermatophyta</taxon>
        <taxon>Magnoliopsida</taxon>
        <taxon>eudicotyledons</taxon>
        <taxon>Gunneridae</taxon>
        <taxon>Pentapetalae</taxon>
        <taxon>asterids</taxon>
        <taxon>lamiids</taxon>
        <taxon>Lamiales</taxon>
        <taxon>Oleaceae</taxon>
        <taxon>Forsythieae</taxon>
        <taxon>Abeliophyllum</taxon>
    </lineage>
</organism>
<comment type="caution">
    <text evidence="1">The sequence shown here is derived from an EMBL/GenBank/DDBJ whole genome shotgun (WGS) entry which is preliminary data.</text>
</comment>
<evidence type="ECO:0008006" key="3">
    <source>
        <dbReference type="Google" id="ProtNLM"/>
    </source>
</evidence>
<name>A0ABD1V3M2_9LAMI</name>
<dbReference type="EMBL" id="JBFOLK010000002">
    <property type="protein sequence ID" value="KAL2531786.1"/>
    <property type="molecule type" value="Genomic_DNA"/>
</dbReference>
<dbReference type="InterPro" id="IPR021109">
    <property type="entry name" value="Peptidase_aspartic_dom_sf"/>
</dbReference>
<dbReference type="AlphaFoldDB" id="A0ABD1V3M2"/>
<protein>
    <recommendedName>
        <fullName evidence="3">Peptidase A2 domain-containing protein</fullName>
    </recommendedName>
</protein>
<dbReference type="Gene3D" id="2.40.70.10">
    <property type="entry name" value="Acid Proteases"/>
    <property type="match status" value="1"/>
</dbReference>